<sequence>MPPKRVSQSKSPVVSSAPATPVQSASAFPTPPSRLDSLSRPRAPASVLPPTSSAGISRAGTPGLAPGPGSSLGGVGGLKFRPKLVARRPKEERDAAAAPTPLSAPVASSSTPQPARGRGRGRGRGTARGGGGGGGRRNGIEVASAAAGPFADPSFGDPKASKGPSIEKRPPHPANDQVGQLMLTSADLGLRGKGSSEGDSDDEAIREGVERINIAKVAKIGGADGSDISRYFPVRDSTDTGVVEADGRGAEEIIDEMAVLAREAEEFVGVFGDDGVDDLERKLYFFQFAPVLPKFESSRAGVKAEQGVKLEQGIKGEPGVTVESSLTSQDGLVGQLYVRKSGRVSIRWGGVEMEVARGADTDFLQDVVVIDHAKERKATLLGQIAKKVVVSPNIDILFGDDEESE</sequence>
<accession>A0AAD7QRK2</accession>
<evidence type="ECO:0000256" key="1">
    <source>
        <dbReference type="ARBA" id="ARBA00004123"/>
    </source>
</evidence>
<feature type="compositionally biased region" description="Gly residues" evidence="5">
    <location>
        <begin position="126"/>
        <end position="137"/>
    </location>
</feature>
<evidence type="ECO:0000256" key="2">
    <source>
        <dbReference type="ARBA" id="ARBA00022478"/>
    </source>
</evidence>
<dbReference type="PANTHER" id="PTHR13408">
    <property type="entry name" value="DNA-DIRECTED RNA POLYMERASE III"/>
    <property type="match status" value="1"/>
</dbReference>
<dbReference type="AlphaFoldDB" id="A0AAD7QRK2"/>
<dbReference type="GeneID" id="80882900"/>
<keyword evidence="3" id="KW-0804">Transcription</keyword>
<organism evidence="6 7">
    <name type="scientific">Lipomyces tetrasporus</name>
    <dbReference type="NCBI Taxonomy" id="54092"/>
    <lineage>
        <taxon>Eukaryota</taxon>
        <taxon>Fungi</taxon>
        <taxon>Dikarya</taxon>
        <taxon>Ascomycota</taxon>
        <taxon>Saccharomycotina</taxon>
        <taxon>Lipomycetes</taxon>
        <taxon>Lipomycetales</taxon>
        <taxon>Lipomycetaceae</taxon>
        <taxon>Lipomyces</taxon>
    </lineage>
</organism>
<evidence type="ECO:0000256" key="3">
    <source>
        <dbReference type="ARBA" id="ARBA00023163"/>
    </source>
</evidence>
<gene>
    <name evidence="6" type="ORF">POJ06DRAFT_254166</name>
</gene>
<evidence type="ECO:0000256" key="4">
    <source>
        <dbReference type="ARBA" id="ARBA00023242"/>
    </source>
</evidence>
<feature type="compositionally biased region" description="Polar residues" evidence="5">
    <location>
        <begin position="1"/>
        <end position="27"/>
    </location>
</feature>
<dbReference type="GO" id="GO:0005666">
    <property type="term" value="C:RNA polymerase III complex"/>
    <property type="evidence" value="ECO:0007669"/>
    <property type="project" value="InterPro"/>
</dbReference>
<reference evidence="6" key="1">
    <citation type="submission" date="2023-03" db="EMBL/GenBank/DDBJ databases">
        <title>Near-Complete genome sequence of Lipomyces tetrasporous NRRL Y-64009, an oleaginous yeast capable of growing on lignocellulosic hydrolysates.</title>
        <authorList>
            <consortium name="Lawrence Berkeley National Laboratory"/>
            <person name="Jagtap S.S."/>
            <person name="Liu J.-J."/>
            <person name="Walukiewicz H.E."/>
            <person name="Pangilinan J."/>
            <person name="Lipzen A."/>
            <person name="Ahrendt S."/>
            <person name="Koriabine M."/>
            <person name="Cobaugh K."/>
            <person name="Salamov A."/>
            <person name="Yoshinaga Y."/>
            <person name="Ng V."/>
            <person name="Daum C."/>
            <person name="Grigoriev I.V."/>
            <person name="Slininger P.J."/>
            <person name="Dien B.S."/>
            <person name="Jin Y.-S."/>
            <person name="Rao C.V."/>
        </authorList>
    </citation>
    <scope>NUCLEOTIDE SEQUENCE</scope>
    <source>
        <strain evidence="6">NRRL Y-64009</strain>
    </source>
</reference>
<keyword evidence="2" id="KW-0240">DNA-directed RNA polymerase</keyword>
<comment type="caution">
    <text evidence="6">The sequence shown here is derived from an EMBL/GenBank/DDBJ whole genome shotgun (WGS) entry which is preliminary data.</text>
</comment>
<dbReference type="RefSeq" id="XP_056043116.1">
    <property type="nucleotide sequence ID" value="XM_056187734.1"/>
</dbReference>
<dbReference type="GO" id="GO:0003677">
    <property type="term" value="F:DNA binding"/>
    <property type="evidence" value="ECO:0007669"/>
    <property type="project" value="InterPro"/>
</dbReference>
<evidence type="ECO:0000256" key="5">
    <source>
        <dbReference type="SAM" id="MobiDB-lite"/>
    </source>
</evidence>
<dbReference type="Proteomes" id="UP001217417">
    <property type="component" value="Unassembled WGS sequence"/>
</dbReference>
<protein>
    <submittedName>
        <fullName evidence="6">RNA polymerase III RPC4-domain-containing protein</fullName>
    </submittedName>
</protein>
<name>A0AAD7QRK2_9ASCO</name>
<dbReference type="GO" id="GO:0042797">
    <property type="term" value="P:tRNA transcription by RNA polymerase III"/>
    <property type="evidence" value="ECO:0007669"/>
    <property type="project" value="TreeGrafter"/>
</dbReference>
<dbReference type="EMBL" id="JARPMG010000006">
    <property type="protein sequence ID" value="KAJ8099666.1"/>
    <property type="molecule type" value="Genomic_DNA"/>
</dbReference>
<feature type="region of interest" description="Disordered" evidence="5">
    <location>
        <begin position="1"/>
        <end position="178"/>
    </location>
</feature>
<feature type="compositionally biased region" description="Low complexity" evidence="5">
    <location>
        <begin position="59"/>
        <end position="69"/>
    </location>
</feature>
<keyword evidence="7" id="KW-1185">Reference proteome</keyword>
<evidence type="ECO:0000313" key="7">
    <source>
        <dbReference type="Proteomes" id="UP001217417"/>
    </source>
</evidence>
<evidence type="ECO:0000313" key="6">
    <source>
        <dbReference type="EMBL" id="KAJ8099666.1"/>
    </source>
</evidence>
<dbReference type="PANTHER" id="PTHR13408:SF0">
    <property type="entry name" value="DNA-DIRECTED RNA POLYMERASE III SUBUNIT RPC4"/>
    <property type="match status" value="1"/>
</dbReference>
<comment type="subcellular location">
    <subcellularLocation>
        <location evidence="1">Nucleus</location>
    </subcellularLocation>
</comment>
<dbReference type="Pfam" id="PF05132">
    <property type="entry name" value="RNA_pol_Rpc4"/>
    <property type="match status" value="1"/>
</dbReference>
<dbReference type="InterPro" id="IPR007811">
    <property type="entry name" value="RPC4"/>
</dbReference>
<keyword evidence="4" id="KW-0539">Nucleus</keyword>
<proteinExistence type="predicted"/>